<sequence length="285" mass="30066">MSTRFGTRRGLLALLGVGVLAPAGFARAATTLDRIRESGVIRVGFANEAPYAYATAGGELTGESPTVFRHVMKRLGVARVDGVLTEWGALIPGLKAGRFDAIVASMYITPRRCRQILFANPTYGIGEALVVPAGNPEGLRDYADAVAKEAKVAFVAGTAEIEHARMAGLSRGQQLIVPDFASAFAAVKAGRASAAALTALTAGVLAQKDEAVERAEPFTFVHEGRSYRGEGSFGFRPEDTALRDAVNEELAGLIGTEEHLAMVAEFGFDATNLPEKTAEQHCAGE</sequence>
<dbReference type="Pfam" id="PF00497">
    <property type="entry name" value="SBP_bac_3"/>
    <property type="match status" value="1"/>
</dbReference>
<dbReference type="SUPFAM" id="SSF53850">
    <property type="entry name" value="Periplasmic binding protein-like II"/>
    <property type="match status" value="1"/>
</dbReference>
<reference evidence="4 5" key="1">
    <citation type="submission" date="2020-08" db="EMBL/GenBank/DDBJ databases">
        <title>Genomic Encyclopedia of Type Strains, Phase IV (KMG-IV): sequencing the most valuable type-strain genomes for metagenomic binning, comparative biology and taxonomic classification.</title>
        <authorList>
            <person name="Goeker M."/>
        </authorList>
    </citation>
    <scope>NUCLEOTIDE SEQUENCE [LARGE SCALE GENOMIC DNA]</scope>
    <source>
        <strain evidence="4 5">DSM 29781</strain>
    </source>
</reference>
<evidence type="ECO:0000256" key="1">
    <source>
        <dbReference type="ARBA" id="ARBA00022729"/>
    </source>
</evidence>
<evidence type="ECO:0000313" key="5">
    <source>
        <dbReference type="Proteomes" id="UP000532440"/>
    </source>
</evidence>
<keyword evidence="5" id="KW-1185">Reference proteome</keyword>
<accession>A0A7W8HK04</accession>
<keyword evidence="1 2" id="KW-0732">Signal</keyword>
<dbReference type="EMBL" id="JACHGB010000006">
    <property type="protein sequence ID" value="MBB5273363.1"/>
    <property type="molecule type" value="Genomic_DNA"/>
</dbReference>
<evidence type="ECO:0000259" key="3">
    <source>
        <dbReference type="SMART" id="SM00062"/>
    </source>
</evidence>
<name>A0A7W8HK04_9BURK</name>
<evidence type="ECO:0000313" key="4">
    <source>
        <dbReference type="EMBL" id="MBB5273363.1"/>
    </source>
</evidence>
<protein>
    <submittedName>
        <fullName evidence="4">Polar amino acid transport system substrate-binding protein</fullName>
    </submittedName>
</protein>
<dbReference type="Proteomes" id="UP000532440">
    <property type="component" value="Unassembled WGS sequence"/>
</dbReference>
<comment type="caution">
    <text evidence="4">The sequence shown here is derived from an EMBL/GenBank/DDBJ whole genome shotgun (WGS) entry which is preliminary data.</text>
</comment>
<feature type="chain" id="PRO_5030711902" evidence="2">
    <location>
        <begin position="29"/>
        <end position="285"/>
    </location>
</feature>
<dbReference type="PANTHER" id="PTHR35936:SF17">
    <property type="entry name" value="ARGININE-BINDING EXTRACELLULAR PROTEIN ARTP"/>
    <property type="match status" value="1"/>
</dbReference>
<dbReference type="SMART" id="SM00062">
    <property type="entry name" value="PBPb"/>
    <property type="match status" value="1"/>
</dbReference>
<organism evidence="4 5">
    <name type="scientific">Quisquiliibacterium transsilvanicum</name>
    <dbReference type="NCBI Taxonomy" id="1549638"/>
    <lineage>
        <taxon>Bacteria</taxon>
        <taxon>Pseudomonadati</taxon>
        <taxon>Pseudomonadota</taxon>
        <taxon>Betaproteobacteria</taxon>
        <taxon>Burkholderiales</taxon>
        <taxon>Burkholderiaceae</taxon>
        <taxon>Quisquiliibacterium</taxon>
    </lineage>
</organism>
<dbReference type="GO" id="GO:0051470">
    <property type="term" value="P:ectoine transmembrane transport"/>
    <property type="evidence" value="ECO:0007669"/>
    <property type="project" value="InterPro"/>
</dbReference>
<evidence type="ECO:0000256" key="2">
    <source>
        <dbReference type="SAM" id="SignalP"/>
    </source>
</evidence>
<feature type="domain" description="Solute-binding protein family 3/N-terminal" evidence="3">
    <location>
        <begin position="40"/>
        <end position="269"/>
    </location>
</feature>
<feature type="signal peptide" evidence="2">
    <location>
        <begin position="1"/>
        <end position="28"/>
    </location>
</feature>
<dbReference type="NCBIfam" id="TIGR02995">
    <property type="entry name" value="ectoine_ehuB"/>
    <property type="match status" value="1"/>
</dbReference>
<dbReference type="InterPro" id="IPR014337">
    <property type="entry name" value="Ectoine_EhuB"/>
</dbReference>
<dbReference type="RefSeq" id="WP_183969820.1">
    <property type="nucleotide sequence ID" value="NZ_BAABEW010000024.1"/>
</dbReference>
<gene>
    <name evidence="4" type="ORF">HNQ70_003391</name>
</gene>
<dbReference type="PANTHER" id="PTHR35936">
    <property type="entry name" value="MEMBRANE-BOUND LYTIC MUREIN TRANSGLYCOSYLASE F"/>
    <property type="match status" value="1"/>
</dbReference>
<dbReference type="InterPro" id="IPR001638">
    <property type="entry name" value="Solute-binding_3/MltF_N"/>
</dbReference>
<dbReference type="AlphaFoldDB" id="A0A7W8HK04"/>
<proteinExistence type="predicted"/>
<dbReference type="Gene3D" id="3.40.190.10">
    <property type="entry name" value="Periplasmic binding protein-like II"/>
    <property type="match status" value="2"/>
</dbReference>
<dbReference type="GO" id="GO:0033294">
    <property type="term" value="F:ectoine binding"/>
    <property type="evidence" value="ECO:0007669"/>
    <property type="project" value="InterPro"/>
</dbReference>